<evidence type="ECO:0000256" key="1">
    <source>
        <dbReference type="ARBA" id="ARBA00000632"/>
    </source>
</evidence>
<dbReference type="Proteomes" id="UP001386178">
    <property type="component" value="Segment"/>
</dbReference>
<dbReference type="EC" id="3.2.1.17" evidence="10"/>
<dbReference type="InterPro" id="IPR002196">
    <property type="entry name" value="Glyco_hydro_24"/>
</dbReference>
<keyword evidence="8 10" id="KW-1035">Host cytoplasm</keyword>
<dbReference type="PANTHER" id="PTHR38107:SF3">
    <property type="entry name" value="LYSOZYME RRRD-RELATED"/>
    <property type="match status" value="1"/>
</dbReference>
<dbReference type="InterPro" id="IPR023347">
    <property type="entry name" value="Lysozyme_dom_sf"/>
</dbReference>
<evidence type="ECO:0000256" key="11">
    <source>
        <dbReference type="RuleBase" id="RU003788"/>
    </source>
</evidence>
<feature type="active site" description="Proton donor/acceptor" evidence="10">
    <location>
        <position position="37"/>
    </location>
</feature>
<dbReference type="EMBL" id="PP079414">
    <property type="protein sequence ID" value="WWO60268.1"/>
    <property type="molecule type" value="Genomic_DNA"/>
</dbReference>
<evidence type="ECO:0000256" key="4">
    <source>
        <dbReference type="ARBA" id="ARBA00022638"/>
    </source>
</evidence>
<evidence type="ECO:0000313" key="13">
    <source>
        <dbReference type="Proteomes" id="UP001386178"/>
    </source>
</evidence>
<dbReference type="SUPFAM" id="SSF53955">
    <property type="entry name" value="Lysozyme-like"/>
    <property type="match status" value="1"/>
</dbReference>
<protein>
    <recommendedName>
        <fullName evidence="10">Endolysin</fullName>
        <ecNumber evidence="10">3.2.1.17</ecNumber>
    </recommendedName>
    <alternativeName>
        <fullName evidence="10">Lysis protein</fullName>
    </alternativeName>
    <alternativeName>
        <fullName evidence="10">Lysozyme</fullName>
    </alternativeName>
    <alternativeName>
        <fullName evidence="10">Muramidase</fullName>
    </alternativeName>
</protein>
<evidence type="ECO:0000313" key="12">
    <source>
        <dbReference type="EMBL" id="WWO60268.1"/>
    </source>
</evidence>
<name>A0ABZ2GUJ7_9CAUD</name>
<evidence type="ECO:0000256" key="2">
    <source>
        <dbReference type="ARBA" id="ARBA00022529"/>
    </source>
</evidence>
<keyword evidence="3 10" id="KW-1188">Viral release from host cell</keyword>
<evidence type="ECO:0000256" key="3">
    <source>
        <dbReference type="ARBA" id="ARBA00022612"/>
    </source>
</evidence>
<keyword evidence="4 10" id="KW-0081">Bacteriolytic enzyme</keyword>
<feature type="active site" description="Proton donor/acceptor" evidence="10">
    <location>
        <position position="28"/>
    </location>
</feature>
<keyword evidence="2 10" id="KW-0929">Antimicrobial</keyword>
<dbReference type="Pfam" id="PF00959">
    <property type="entry name" value="Phage_lysozyme"/>
    <property type="match status" value="1"/>
</dbReference>
<dbReference type="PANTHER" id="PTHR38107">
    <property type="match status" value="1"/>
</dbReference>
<organism evidence="12 13">
    <name type="scientific">Xanthomonas phage SB3</name>
    <dbReference type="NCBI Taxonomy" id="3117472"/>
    <lineage>
        <taxon>Viruses</taxon>
        <taxon>Duplodnaviria</taxon>
        <taxon>Heunggongvirae</taxon>
        <taxon>Uroviricota</taxon>
        <taxon>Caudoviricetes</taxon>
        <taxon>Autographivirales</taxon>
        <taxon>Autonotataviridae</taxon>
        <taxon>Euvesivirus</taxon>
        <taxon>Euvesivirus SB3</taxon>
    </lineage>
</organism>
<dbReference type="HAMAP" id="MF_04110">
    <property type="entry name" value="ENDOLYSIN_T4"/>
    <property type="match status" value="1"/>
</dbReference>
<evidence type="ECO:0000256" key="10">
    <source>
        <dbReference type="HAMAP-Rule" id="MF_04110"/>
    </source>
</evidence>
<comment type="subcellular location">
    <subcellularLocation>
        <location evidence="10">Host cytoplasm</location>
    </subcellularLocation>
    <text evidence="10">The endolysin is cytoplasmic, but can reach the periplasmic space with the help of the holins which disrupt the host cell membrane.</text>
</comment>
<evidence type="ECO:0000256" key="8">
    <source>
        <dbReference type="ARBA" id="ARBA00023200"/>
    </source>
</evidence>
<keyword evidence="7 10" id="KW-0578">Host cell lysis by virus</keyword>
<accession>A0ABZ2GUJ7</accession>
<comment type="similarity">
    <text evidence="10 11">Belongs to the glycosyl hydrolase 24 family.</text>
</comment>
<dbReference type="InterPro" id="IPR034690">
    <property type="entry name" value="Endolysin_T4_type"/>
</dbReference>
<comment type="function">
    <text evidence="10">Endolysin with lysozyme activity that degrades host peptidoglycans and participates with the holin and spanin proteins in the sequential events which lead to the programmed host cell lysis releasing the mature viral particles. Once the holin has permeabilized the host cell membrane, the endolysin can reach the periplasm and break down the peptidoglycan layer.</text>
</comment>
<evidence type="ECO:0000256" key="7">
    <source>
        <dbReference type="ARBA" id="ARBA00023142"/>
    </source>
</evidence>
<keyword evidence="5 10" id="KW-0378">Hydrolase</keyword>
<dbReference type="InterPro" id="IPR033907">
    <property type="entry name" value="Endolysin_autolysin"/>
</dbReference>
<dbReference type="InterPro" id="IPR051018">
    <property type="entry name" value="Bacteriophage_GH24"/>
</dbReference>
<evidence type="ECO:0000256" key="5">
    <source>
        <dbReference type="ARBA" id="ARBA00022801"/>
    </source>
</evidence>
<reference evidence="12 13" key="1">
    <citation type="submission" date="2024-01" db="EMBL/GenBank/DDBJ databases">
        <title>Novel lytic viruses for Xanthomonas sp. and Stenotrophomonas maltophilia.</title>
        <authorList>
            <person name="Petrzik K."/>
            <person name="Brazdova S."/>
            <person name="Sovova L."/>
            <person name="Neoralova M."/>
        </authorList>
    </citation>
    <scope>NUCLEOTIDE SEQUENCE [LARGE SCALE GENOMIC DNA]</scope>
</reference>
<evidence type="ECO:0000256" key="9">
    <source>
        <dbReference type="ARBA" id="ARBA00023295"/>
    </source>
</evidence>
<dbReference type="CDD" id="cd00737">
    <property type="entry name" value="lyz_endolysin_autolysin"/>
    <property type="match status" value="1"/>
</dbReference>
<keyword evidence="13" id="KW-1185">Reference proteome</keyword>
<keyword evidence="9 10" id="KW-0326">Glycosidase</keyword>
<keyword evidence="6 10" id="KW-0204">Cytolysis</keyword>
<proteinExistence type="inferred from homology"/>
<dbReference type="InterPro" id="IPR023346">
    <property type="entry name" value="Lysozyme-like_dom_sf"/>
</dbReference>
<evidence type="ECO:0000256" key="6">
    <source>
        <dbReference type="ARBA" id="ARBA00022852"/>
    </source>
</evidence>
<dbReference type="Gene3D" id="1.10.530.40">
    <property type="match status" value="1"/>
</dbReference>
<sequence>MNLKAKLAALVAASLLSVAGLTHIKDSEGLRLKAYPDPATGGAPWTICWGHTGPEVYPGLVVTREQCEVWLREDTLKAERGVKRLIRKPIRQGEYDAMVSFVFNVGEGNLQRSTLLQKFNRGDRVGACHQYPYWKYANKMVLEGLVIRRFKERDMCMLKGPYIYDPNL</sequence>
<comment type="catalytic activity">
    <reaction evidence="1 10 11">
        <text>Hydrolysis of (1-&gt;4)-beta-linkages between N-acetylmuramic acid and N-acetyl-D-glucosamine residues in a peptidoglycan and between N-acetyl-D-glucosamine residues in chitodextrins.</text>
        <dbReference type="EC" id="3.2.1.17"/>
    </reaction>
</comment>